<proteinExistence type="predicted"/>
<name>A0A7C0VDB1_UNCW3</name>
<dbReference type="Gene3D" id="3.40.50.2000">
    <property type="entry name" value="Glycogen Phosphorylase B"/>
    <property type="match status" value="2"/>
</dbReference>
<sequence>DYMVKILFFTHSNKLSGGERSLFDIIRWFNRSMDVSLITPGEGRLSEVIEREGISVYKIPPSPVFNIRRERMGIRDFVNAGELGRIAGFISSIIHREGFNVLYTNSQKAHVIGALVKLRTTHVKLIWHFRDILEGKARLLMNALSFIPDTIISISKAVDRQFLRKTKVVYNAISLPDRIKPVKLPGKFKIGYVGQIARWKGQMNFIRVMEGFKDDGVVGYILGGAIFEEQDYLELLEKTIIEKGLEKKIKILGWRDNVYDYFSGFDLLIHMPEKLEPFGRVIVEAMALGIPVIAHDIGAIKEVVGDAGILVNFKDYDAVRYHVKQLLTDMAFYETLREKGLKRYREVFRIERLIKEVKGIIEG</sequence>
<dbReference type="Proteomes" id="UP000885847">
    <property type="component" value="Unassembled WGS sequence"/>
</dbReference>
<dbReference type="CDD" id="cd03801">
    <property type="entry name" value="GT4_PimA-like"/>
    <property type="match status" value="1"/>
</dbReference>
<dbReference type="InterPro" id="IPR001296">
    <property type="entry name" value="Glyco_trans_1"/>
</dbReference>
<organism evidence="2">
    <name type="scientific">candidate division WOR-3 bacterium</name>
    <dbReference type="NCBI Taxonomy" id="2052148"/>
    <lineage>
        <taxon>Bacteria</taxon>
        <taxon>Bacteria division WOR-3</taxon>
    </lineage>
</organism>
<gene>
    <name evidence="2" type="ORF">ENF18_07255</name>
</gene>
<reference evidence="2" key="1">
    <citation type="journal article" date="2020" name="mSystems">
        <title>Genome- and Community-Level Interaction Insights into Carbon Utilization and Element Cycling Functions of Hydrothermarchaeota in Hydrothermal Sediment.</title>
        <authorList>
            <person name="Zhou Z."/>
            <person name="Liu Y."/>
            <person name="Xu W."/>
            <person name="Pan J."/>
            <person name="Luo Z.H."/>
            <person name="Li M."/>
        </authorList>
    </citation>
    <scope>NUCLEOTIDE SEQUENCE [LARGE SCALE GENOMIC DNA]</scope>
    <source>
        <strain evidence="2">HyVt-102</strain>
    </source>
</reference>
<evidence type="ECO:0000313" key="2">
    <source>
        <dbReference type="EMBL" id="HDI83568.1"/>
    </source>
</evidence>
<feature type="non-terminal residue" evidence="2">
    <location>
        <position position="1"/>
    </location>
</feature>
<evidence type="ECO:0000259" key="1">
    <source>
        <dbReference type="Pfam" id="PF00534"/>
    </source>
</evidence>
<dbReference type="SUPFAM" id="SSF53756">
    <property type="entry name" value="UDP-Glycosyltransferase/glycogen phosphorylase"/>
    <property type="match status" value="1"/>
</dbReference>
<dbReference type="PANTHER" id="PTHR12526:SF630">
    <property type="entry name" value="GLYCOSYLTRANSFERASE"/>
    <property type="match status" value="1"/>
</dbReference>
<dbReference type="Pfam" id="PF00534">
    <property type="entry name" value="Glycos_transf_1"/>
    <property type="match status" value="1"/>
</dbReference>
<dbReference type="PANTHER" id="PTHR12526">
    <property type="entry name" value="GLYCOSYLTRANSFERASE"/>
    <property type="match status" value="1"/>
</dbReference>
<feature type="domain" description="Glycosyl transferase family 1" evidence="1">
    <location>
        <begin position="182"/>
        <end position="342"/>
    </location>
</feature>
<comment type="caution">
    <text evidence="2">The sequence shown here is derived from an EMBL/GenBank/DDBJ whole genome shotgun (WGS) entry which is preliminary data.</text>
</comment>
<dbReference type="GO" id="GO:0016757">
    <property type="term" value="F:glycosyltransferase activity"/>
    <property type="evidence" value="ECO:0007669"/>
    <property type="project" value="InterPro"/>
</dbReference>
<dbReference type="AlphaFoldDB" id="A0A7C0VDB1"/>
<dbReference type="EMBL" id="DQWE01000343">
    <property type="protein sequence ID" value="HDI83568.1"/>
    <property type="molecule type" value="Genomic_DNA"/>
</dbReference>
<protein>
    <submittedName>
        <fullName evidence="2">Glycosyltransferase</fullName>
    </submittedName>
</protein>
<accession>A0A7C0VDB1</accession>